<proteinExistence type="predicted"/>
<feature type="domain" description="Ycf2 N-terminal" evidence="1">
    <location>
        <begin position="17"/>
        <end position="60"/>
    </location>
</feature>
<comment type="caution">
    <text evidence="2">The sequence shown here is derived from an EMBL/GenBank/DDBJ whole genome shotgun (WGS) entry which is preliminary data.</text>
</comment>
<keyword evidence="3" id="KW-1185">Reference proteome</keyword>
<sequence length="190" mass="22073">MKSLGGINETTSIQILWIFEFREIKNSHSFLDSWIKFDSVGSFTHIFFHQERFMKLFDPEFGVSYFHVIHRVQQAIDISRSKVDCFAPVSGKRFLRVVSWIRKRVLGFSQERKSVSCLNLTGVRGGGGTGSERDSSCQISNETVAGIEISFKEKDSKYLEFLFFSYTDYPIRKDHDWNCLIVFLRGRNET</sequence>
<dbReference type="AlphaFoldDB" id="A0AAV7FN51"/>
<organism evidence="2 3">
    <name type="scientific">Dendrobium chrysotoxum</name>
    <name type="common">Orchid</name>
    <dbReference type="NCBI Taxonomy" id="161865"/>
    <lineage>
        <taxon>Eukaryota</taxon>
        <taxon>Viridiplantae</taxon>
        <taxon>Streptophyta</taxon>
        <taxon>Embryophyta</taxon>
        <taxon>Tracheophyta</taxon>
        <taxon>Spermatophyta</taxon>
        <taxon>Magnoliopsida</taxon>
        <taxon>Liliopsida</taxon>
        <taxon>Asparagales</taxon>
        <taxon>Orchidaceae</taxon>
        <taxon>Epidendroideae</taxon>
        <taxon>Malaxideae</taxon>
        <taxon>Dendrobiinae</taxon>
        <taxon>Dendrobium</taxon>
    </lineage>
</organism>
<dbReference type="Pfam" id="PF05695">
    <property type="entry name" value="Ycf2"/>
    <property type="match status" value="2"/>
</dbReference>
<accession>A0AAV7FN51</accession>
<gene>
    <name evidence="2" type="ORF">IEQ34_026050</name>
</gene>
<dbReference type="InterPro" id="IPR056777">
    <property type="entry name" value="Ycf2_N"/>
</dbReference>
<dbReference type="EMBL" id="JAGFBR010000680">
    <property type="protein sequence ID" value="KAH0438654.1"/>
    <property type="molecule type" value="Genomic_DNA"/>
</dbReference>
<dbReference type="Proteomes" id="UP000775213">
    <property type="component" value="Unassembled WGS sequence"/>
</dbReference>
<reference evidence="2 3" key="1">
    <citation type="journal article" date="2021" name="Hortic Res">
        <title>Chromosome-scale assembly of the Dendrobium chrysotoxum genome enhances the understanding of orchid evolution.</title>
        <authorList>
            <person name="Zhang Y."/>
            <person name="Zhang G.Q."/>
            <person name="Zhang D."/>
            <person name="Liu X.D."/>
            <person name="Xu X.Y."/>
            <person name="Sun W.H."/>
            <person name="Yu X."/>
            <person name="Zhu X."/>
            <person name="Wang Z.W."/>
            <person name="Zhao X."/>
            <person name="Zhong W.Y."/>
            <person name="Chen H."/>
            <person name="Yin W.L."/>
            <person name="Huang T."/>
            <person name="Niu S.C."/>
            <person name="Liu Z.J."/>
        </authorList>
    </citation>
    <scope>NUCLEOTIDE SEQUENCE [LARGE SCALE GENOMIC DNA]</scope>
    <source>
        <strain evidence="2">Lindl</strain>
    </source>
</reference>
<evidence type="ECO:0000313" key="2">
    <source>
        <dbReference type="EMBL" id="KAH0438654.1"/>
    </source>
</evidence>
<name>A0AAV7FN51_DENCH</name>
<feature type="domain" description="Ycf2 N-terminal" evidence="1">
    <location>
        <begin position="130"/>
        <end position="179"/>
    </location>
</feature>
<evidence type="ECO:0000313" key="3">
    <source>
        <dbReference type="Proteomes" id="UP000775213"/>
    </source>
</evidence>
<evidence type="ECO:0000259" key="1">
    <source>
        <dbReference type="Pfam" id="PF05695"/>
    </source>
</evidence>
<protein>
    <recommendedName>
        <fullName evidence="1">Ycf2 N-terminal domain-containing protein</fullName>
    </recommendedName>
</protein>